<protein>
    <submittedName>
        <fullName evidence="1">Uncharacterized protein</fullName>
    </submittedName>
</protein>
<accession>M5RJT6</accession>
<dbReference type="Proteomes" id="UP000011991">
    <property type="component" value="Unassembled WGS sequence"/>
</dbReference>
<dbReference type="PATRIC" id="fig|1265738.3.peg.3494"/>
<dbReference type="AlphaFoldDB" id="M5RJT6"/>
<dbReference type="EMBL" id="ANOG01000505">
    <property type="protein sequence ID" value="EMI19570.1"/>
    <property type="molecule type" value="Genomic_DNA"/>
</dbReference>
<keyword evidence="2" id="KW-1185">Reference proteome</keyword>
<evidence type="ECO:0000313" key="2">
    <source>
        <dbReference type="Proteomes" id="UP000011991"/>
    </source>
</evidence>
<proteinExistence type="predicted"/>
<sequence length="69" mass="7485">MLCDLFSEVIEVRLSTVRGAFITGSVLWLVVLIGCGGPDNSNSSPEVDELQQFLSEHPDIDNPEDEGPP</sequence>
<organism evidence="1 2">
    <name type="scientific">Rhodopirellula maiorica SM1</name>
    <dbReference type="NCBI Taxonomy" id="1265738"/>
    <lineage>
        <taxon>Bacteria</taxon>
        <taxon>Pseudomonadati</taxon>
        <taxon>Planctomycetota</taxon>
        <taxon>Planctomycetia</taxon>
        <taxon>Pirellulales</taxon>
        <taxon>Pirellulaceae</taxon>
        <taxon>Novipirellula</taxon>
    </lineage>
</organism>
<comment type="caution">
    <text evidence="1">The sequence shown here is derived from an EMBL/GenBank/DDBJ whole genome shotgun (WGS) entry which is preliminary data.</text>
</comment>
<evidence type="ECO:0000313" key="1">
    <source>
        <dbReference type="EMBL" id="EMI19570.1"/>
    </source>
</evidence>
<name>M5RJT6_9BACT</name>
<reference evidence="1 2" key="1">
    <citation type="journal article" date="2013" name="Mar. Genomics">
        <title>Expression of sulfatases in Rhodopirellula baltica and the diversity of sulfatases in the genus Rhodopirellula.</title>
        <authorList>
            <person name="Wegner C.E."/>
            <person name="Richter-Heitmann T."/>
            <person name="Klindworth A."/>
            <person name="Klockow C."/>
            <person name="Richter M."/>
            <person name="Achstetter T."/>
            <person name="Glockner F.O."/>
            <person name="Harder J."/>
        </authorList>
    </citation>
    <scope>NUCLEOTIDE SEQUENCE [LARGE SCALE GENOMIC DNA]</scope>
    <source>
        <strain evidence="1 2">SM1</strain>
    </source>
</reference>
<gene>
    <name evidence="1" type="ORF">RMSM_03496</name>
</gene>